<comment type="caution">
    <text evidence="8">The sequence shown here is derived from an EMBL/GenBank/DDBJ whole genome shotgun (WGS) entry which is preliminary data.</text>
</comment>
<evidence type="ECO:0000256" key="3">
    <source>
        <dbReference type="ARBA" id="ARBA00022827"/>
    </source>
</evidence>
<dbReference type="InterPro" id="IPR002938">
    <property type="entry name" value="FAD-bd"/>
</dbReference>
<evidence type="ECO:0000256" key="6">
    <source>
        <dbReference type="SAM" id="MobiDB-lite"/>
    </source>
</evidence>
<gene>
    <name evidence="8" type="ORF">A1O3_10093</name>
</gene>
<comment type="similarity">
    <text evidence="1">Belongs to the paxM FAD-dependent monooxygenase family.</text>
</comment>
<dbReference type="PRINTS" id="PR00420">
    <property type="entry name" value="RNGMNOXGNASE"/>
</dbReference>
<keyword evidence="5" id="KW-0503">Monooxygenase</keyword>
<evidence type="ECO:0000256" key="1">
    <source>
        <dbReference type="ARBA" id="ARBA00007992"/>
    </source>
</evidence>
<evidence type="ECO:0000256" key="4">
    <source>
        <dbReference type="ARBA" id="ARBA00023002"/>
    </source>
</evidence>
<dbReference type="PANTHER" id="PTHR13789:SF309">
    <property type="entry name" value="PUTATIVE (AFU_ORTHOLOGUE AFUA_6G14510)-RELATED"/>
    <property type="match status" value="1"/>
</dbReference>
<dbReference type="eggNOG" id="KOG2614">
    <property type="taxonomic scope" value="Eukaryota"/>
</dbReference>
<dbReference type="Pfam" id="PF01494">
    <property type="entry name" value="FAD_binding_3"/>
    <property type="match status" value="1"/>
</dbReference>
<dbReference type="RefSeq" id="XP_007738374.1">
    <property type="nucleotide sequence ID" value="XM_007740184.1"/>
</dbReference>
<accession>W9XJ02</accession>
<evidence type="ECO:0000256" key="5">
    <source>
        <dbReference type="ARBA" id="ARBA00023033"/>
    </source>
</evidence>
<dbReference type="PANTHER" id="PTHR13789">
    <property type="entry name" value="MONOOXYGENASE"/>
    <property type="match status" value="1"/>
</dbReference>
<keyword evidence="4" id="KW-0560">Oxidoreductase</keyword>
<dbReference type="HOGENOM" id="CLU_009665_19_0_1"/>
<dbReference type="OrthoDB" id="40579at2759"/>
<keyword evidence="9" id="KW-1185">Reference proteome</keyword>
<evidence type="ECO:0000256" key="2">
    <source>
        <dbReference type="ARBA" id="ARBA00022630"/>
    </source>
</evidence>
<keyword evidence="3" id="KW-0274">FAD</keyword>
<feature type="region of interest" description="Disordered" evidence="6">
    <location>
        <begin position="422"/>
        <end position="447"/>
    </location>
</feature>
<dbReference type="Gene3D" id="3.50.50.60">
    <property type="entry name" value="FAD/NAD(P)-binding domain"/>
    <property type="match status" value="1"/>
</dbReference>
<keyword evidence="2" id="KW-0285">Flavoprotein</keyword>
<dbReference type="SUPFAM" id="SSF54373">
    <property type="entry name" value="FAD-linked reductases, C-terminal domain"/>
    <property type="match status" value="1"/>
</dbReference>
<sequence length="469" mass="52925">MPGLQVLVVGGSIGGLATALALRSQGHSVKVYEQTLVHDTLGAGVTVFPNVLSALQMLGVDLARVRATRVQQIKRSQIHADGTVQDNTVDFDTKTWPWHNATYQDLFTALWEALDVDDSRRSGPKVEFHSLTQVCRLDPANGVIYFADGSEAHGDVIIGADGVHSVCRSFVFNGKTERFRLKRHVFRAMVPRERLIDDPRTVQFLMSSGQAHSYHYQDKTLLVYPAADDQVVCIKLFYDDSTGFRNLSKDWRDPSSKTKMLRLAAGLPEECIAVLEKIRDRDLLDQPIWDMDPLDTFQKHRLALVGDAAHPMPPYCGQRIAMALEDAVALGVLLEPGLVAREVEERLKLYSRTRKVRAGAVQQTMRGLQEISICDIWTSFDPTCFHAYVLNHDEQAYARQALGVWKQQRQWLESDLSVDHLNADHQRPSTPRSMLRGKGDGTTGNRRIPQRKWWSVKMTNPRPWSKVFS</sequence>
<dbReference type="AlphaFoldDB" id="W9XJ02"/>
<dbReference type="Proteomes" id="UP000019478">
    <property type="component" value="Unassembled WGS sequence"/>
</dbReference>
<dbReference type="GO" id="GO:0004497">
    <property type="term" value="F:monooxygenase activity"/>
    <property type="evidence" value="ECO:0007669"/>
    <property type="project" value="UniProtKB-KW"/>
</dbReference>
<dbReference type="InterPro" id="IPR036188">
    <property type="entry name" value="FAD/NAD-bd_sf"/>
</dbReference>
<evidence type="ECO:0000313" key="8">
    <source>
        <dbReference type="EMBL" id="EXJ76936.1"/>
    </source>
</evidence>
<dbReference type="GeneID" id="19174174"/>
<dbReference type="InterPro" id="IPR050493">
    <property type="entry name" value="FAD-dep_Monooxygenase_BioMet"/>
</dbReference>
<dbReference type="SUPFAM" id="SSF51905">
    <property type="entry name" value="FAD/NAD(P)-binding domain"/>
    <property type="match status" value="1"/>
</dbReference>
<evidence type="ECO:0000259" key="7">
    <source>
        <dbReference type="Pfam" id="PF01494"/>
    </source>
</evidence>
<dbReference type="STRING" id="1182542.W9XJ02"/>
<protein>
    <recommendedName>
        <fullName evidence="7">FAD-binding domain-containing protein</fullName>
    </recommendedName>
</protein>
<dbReference type="EMBL" id="AMGY01000011">
    <property type="protein sequence ID" value="EXJ76936.1"/>
    <property type="molecule type" value="Genomic_DNA"/>
</dbReference>
<proteinExistence type="inferred from homology"/>
<feature type="domain" description="FAD-binding" evidence="7">
    <location>
        <begin position="5"/>
        <end position="363"/>
    </location>
</feature>
<name>W9XJ02_9EURO</name>
<reference evidence="8 9" key="1">
    <citation type="submission" date="2013-03" db="EMBL/GenBank/DDBJ databases">
        <title>The Genome Sequence of Capronia epimyces CBS 606.96.</title>
        <authorList>
            <consortium name="The Broad Institute Genomics Platform"/>
            <person name="Cuomo C."/>
            <person name="de Hoog S."/>
            <person name="Gorbushina A."/>
            <person name="Walker B."/>
            <person name="Young S.K."/>
            <person name="Zeng Q."/>
            <person name="Gargeya S."/>
            <person name="Fitzgerald M."/>
            <person name="Haas B."/>
            <person name="Abouelleil A."/>
            <person name="Allen A.W."/>
            <person name="Alvarado L."/>
            <person name="Arachchi H.M."/>
            <person name="Berlin A.M."/>
            <person name="Chapman S.B."/>
            <person name="Gainer-Dewar J."/>
            <person name="Goldberg J."/>
            <person name="Griggs A."/>
            <person name="Gujja S."/>
            <person name="Hansen M."/>
            <person name="Howarth C."/>
            <person name="Imamovic A."/>
            <person name="Ireland A."/>
            <person name="Larimer J."/>
            <person name="McCowan C."/>
            <person name="Murphy C."/>
            <person name="Pearson M."/>
            <person name="Poon T.W."/>
            <person name="Priest M."/>
            <person name="Roberts A."/>
            <person name="Saif S."/>
            <person name="Shea T."/>
            <person name="Sisk P."/>
            <person name="Sykes S."/>
            <person name="Wortman J."/>
            <person name="Nusbaum C."/>
            <person name="Birren B."/>
        </authorList>
    </citation>
    <scope>NUCLEOTIDE SEQUENCE [LARGE SCALE GENOMIC DNA]</scope>
    <source>
        <strain evidence="8 9">CBS 606.96</strain>
    </source>
</reference>
<dbReference type="GO" id="GO:0071949">
    <property type="term" value="F:FAD binding"/>
    <property type="evidence" value="ECO:0007669"/>
    <property type="project" value="InterPro"/>
</dbReference>
<evidence type="ECO:0000313" key="9">
    <source>
        <dbReference type="Proteomes" id="UP000019478"/>
    </source>
</evidence>
<organism evidence="8 9">
    <name type="scientific">Capronia epimyces CBS 606.96</name>
    <dbReference type="NCBI Taxonomy" id="1182542"/>
    <lineage>
        <taxon>Eukaryota</taxon>
        <taxon>Fungi</taxon>
        <taxon>Dikarya</taxon>
        <taxon>Ascomycota</taxon>
        <taxon>Pezizomycotina</taxon>
        <taxon>Eurotiomycetes</taxon>
        <taxon>Chaetothyriomycetidae</taxon>
        <taxon>Chaetothyriales</taxon>
        <taxon>Herpotrichiellaceae</taxon>
        <taxon>Capronia</taxon>
    </lineage>
</organism>